<evidence type="ECO:0000256" key="2">
    <source>
        <dbReference type="ARBA" id="ARBA00022448"/>
    </source>
</evidence>
<name>A0A948TIE8_9LACO</name>
<dbReference type="Pfam" id="PF00893">
    <property type="entry name" value="Multi_Drug_Res"/>
    <property type="match status" value="1"/>
</dbReference>
<feature type="transmembrane region" description="Helical" evidence="8">
    <location>
        <begin position="84"/>
        <end position="102"/>
    </location>
</feature>
<feature type="transmembrane region" description="Helical" evidence="8">
    <location>
        <begin position="29"/>
        <end position="47"/>
    </location>
</feature>
<evidence type="ECO:0000313" key="9">
    <source>
        <dbReference type="EMBL" id="MBU3851203.1"/>
    </source>
</evidence>
<keyword evidence="2" id="KW-0813">Transport</keyword>
<dbReference type="InterPro" id="IPR000390">
    <property type="entry name" value="Small_drug/metabolite_transptr"/>
</dbReference>
<dbReference type="EMBL" id="JAHLFS010000009">
    <property type="protein sequence ID" value="MBU3851203.1"/>
    <property type="molecule type" value="Genomic_DNA"/>
</dbReference>
<dbReference type="PANTHER" id="PTHR30561:SF1">
    <property type="entry name" value="MULTIDRUG TRANSPORTER EMRE"/>
    <property type="match status" value="1"/>
</dbReference>
<dbReference type="GO" id="GO:0005886">
    <property type="term" value="C:plasma membrane"/>
    <property type="evidence" value="ECO:0007669"/>
    <property type="project" value="UniProtKB-SubCell"/>
</dbReference>
<sequence length="105" mass="11323">MGYFDLGCAIIFECIGINALKASNGLKSIPFDLLTLVTYVLSFIFLAMCLKTINLDEAYAVWSAIGTVLITISGVFLWHEAINIKGLIGIALIIVGVVLLNLSTK</sequence>
<keyword evidence="3" id="KW-1003">Cell membrane</keyword>
<dbReference type="InterPro" id="IPR045324">
    <property type="entry name" value="Small_multidrug_res"/>
</dbReference>
<dbReference type="GO" id="GO:0022857">
    <property type="term" value="F:transmembrane transporter activity"/>
    <property type="evidence" value="ECO:0007669"/>
    <property type="project" value="InterPro"/>
</dbReference>
<evidence type="ECO:0000256" key="5">
    <source>
        <dbReference type="ARBA" id="ARBA00022989"/>
    </source>
</evidence>
<dbReference type="PANTHER" id="PTHR30561">
    <property type="entry name" value="SMR FAMILY PROTON-DEPENDENT DRUG EFFLUX TRANSPORTER SUGE"/>
    <property type="match status" value="1"/>
</dbReference>
<dbReference type="SUPFAM" id="SSF103481">
    <property type="entry name" value="Multidrug resistance efflux transporter EmrE"/>
    <property type="match status" value="1"/>
</dbReference>
<evidence type="ECO:0000256" key="4">
    <source>
        <dbReference type="ARBA" id="ARBA00022692"/>
    </source>
</evidence>
<keyword evidence="4 7" id="KW-0812">Transmembrane</keyword>
<comment type="subcellular location">
    <subcellularLocation>
        <location evidence="1 7">Cell membrane</location>
        <topology evidence="1 7">Multi-pass membrane protein</topology>
    </subcellularLocation>
</comment>
<evidence type="ECO:0000256" key="8">
    <source>
        <dbReference type="SAM" id="Phobius"/>
    </source>
</evidence>
<dbReference type="Gene3D" id="1.10.3730.20">
    <property type="match status" value="1"/>
</dbReference>
<comment type="caution">
    <text evidence="9">The sequence shown here is derived from an EMBL/GenBank/DDBJ whole genome shotgun (WGS) entry which is preliminary data.</text>
</comment>
<dbReference type="InterPro" id="IPR037185">
    <property type="entry name" value="EmrE-like"/>
</dbReference>
<accession>A0A948TIE8</accession>
<feature type="transmembrane region" description="Helical" evidence="8">
    <location>
        <begin position="59"/>
        <end position="78"/>
    </location>
</feature>
<dbReference type="AlphaFoldDB" id="A0A948TIE8"/>
<comment type="similarity">
    <text evidence="7">Belongs to the drug/metabolite transporter (DMT) superfamily. Small multidrug resistance (SMR) (TC 2.A.7.1) family.</text>
</comment>
<reference evidence="9" key="2">
    <citation type="submission" date="2021-04" db="EMBL/GenBank/DDBJ databases">
        <authorList>
            <person name="Gilroy R."/>
        </authorList>
    </citation>
    <scope>NUCLEOTIDE SEQUENCE</scope>
    <source>
        <strain evidence="9">F6-6636</strain>
    </source>
</reference>
<protein>
    <submittedName>
        <fullName evidence="9">Multidrug efflux SMR transporter</fullName>
    </submittedName>
</protein>
<reference evidence="9" key="1">
    <citation type="journal article" date="2021" name="PeerJ">
        <title>Extensive microbial diversity within the chicken gut microbiome revealed by metagenomics and culture.</title>
        <authorList>
            <person name="Gilroy R."/>
            <person name="Ravi A."/>
            <person name="Getino M."/>
            <person name="Pursley I."/>
            <person name="Horton D.L."/>
            <person name="Alikhan N.F."/>
            <person name="Baker D."/>
            <person name="Gharbi K."/>
            <person name="Hall N."/>
            <person name="Watson M."/>
            <person name="Adriaenssens E.M."/>
            <person name="Foster-Nyarko E."/>
            <person name="Jarju S."/>
            <person name="Secka A."/>
            <person name="Antonio M."/>
            <person name="Oren A."/>
            <person name="Chaudhuri R.R."/>
            <person name="La Ragione R."/>
            <person name="Hildebrand F."/>
            <person name="Pallen M.J."/>
        </authorList>
    </citation>
    <scope>NUCLEOTIDE SEQUENCE</scope>
    <source>
        <strain evidence="9">F6-6636</strain>
    </source>
</reference>
<gene>
    <name evidence="9" type="ORF">H9901_00610</name>
</gene>
<evidence type="ECO:0000256" key="6">
    <source>
        <dbReference type="ARBA" id="ARBA00023136"/>
    </source>
</evidence>
<keyword evidence="6 8" id="KW-0472">Membrane</keyword>
<evidence type="ECO:0000256" key="3">
    <source>
        <dbReference type="ARBA" id="ARBA00022475"/>
    </source>
</evidence>
<evidence type="ECO:0000313" key="10">
    <source>
        <dbReference type="Proteomes" id="UP000777303"/>
    </source>
</evidence>
<evidence type="ECO:0000256" key="7">
    <source>
        <dbReference type="RuleBase" id="RU003942"/>
    </source>
</evidence>
<organism evidence="9 10">
    <name type="scientific">Candidatus Paralactobacillus gallistercoris</name>
    <dbReference type="NCBI Taxonomy" id="2838724"/>
    <lineage>
        <taxon>Bacteria</taxon>
        <taxon>Bacillati</taxon>
        <taxon>Bacillota</taxon>
        <taxon>Bacilli</taxon>
        <taxon>Lactobacillales</taxon>
        <taxon>Lactobacillaceae</taxon>
        <taxon>Lactobacillus</taxon>
    </lineage>
</organism>
<dbReference type="Proteomes" id="UP000777303">
    <property type="component" value="Unassembled WGS sequence"/>
</dbReference>
<evidence type="ECO:0000256" key="1">
    <source>
        <dbReference type="ARBA" id="ARBA00004651"/>
    </source>
</evidence>
<proteinExistence type="inferred from homology"/>
<keyword evidence="5 8" id="KW-1133">Transmembrane helix</keyword>